<sequence length="143" mass="17415">MIKGVKRIFKRCKAFIQDSRLKRIEIGTDMHGNIYYQHYDDLDFPTKREVEYKGDWRDAIMDPVWSRWLNGYDIQPPSKDEIENSYQSYLNRKKIGEEWDKKDELLMQNYREAMKKISSIRNDNKEFVPEVWTPPQLNKNKKY</sequence>
<evidence type="ECO:0000256" key="1">
    <source>
        <dbReference type="ARBA" id="ARBA00007355"/>
    </source>
</evidence>
<name>A0AAU9J0U0_9CILI</name>
<comment type="caution">
    <text evidence="2">The sequence shown here is derived from an EMBL/GenBank/DDBJ whole genome shotgun (WGS) entry which is preliminary data.</text>
</comment>
<dbReference type="GO" id="GO:0045271">
    <property type="term" value="C:respiratory chain complex I"/>
    <property type="evidence" value="ECO:0007669"/>
    <property type="project" value="InterPro"/>
</dbReference>
<dbReference type="EMBL" id="CAJZBQ010000021">
    <property type="protein sequence ID" value="CAG9318854.1"/>
    <property type="molecule type" value="Genomic_DNA"/>
</dbReference>
<gene>
    <name evidence="2" type="ORF">BSTOLATCC_MIC22216</name>
</gene>
<dbReference type="AlphaFoldDB" id="A0AAU9J0U0"/>
<keyword evidence="3" id="KW-1185">Reference proteome</keyword>
<protein>
    <recommendedName>
        <fullName evidence="4">NADH dehydrogenase [ubiquinone] 1 alpha subcomplex subunit 12</fullName>
    </recommendedName>
</protein>
<evidence type="ECO:0008006" key="4">
    <source>
        <dbReference type="Google" id="ProtNLM"/>
    </source>
</evidence>
<organism evidence="2 3">
    <name type="scientific">Blepharisma stoltei</name>
    <dbReference type="NCBI Taxonomy" id="1481888"/>
    <lineage>
        <taxon>Eukaryota</taxon>
        <taxon>Sar</taxon>
        <taxon>Alveolata</taxon>
        <taxon>Ciliophora</taxon>
        <taxon>Postciliodesmatophora</taxon>
        <taxon>Heterotrichea</taxon>
        <taxon>Heterotrichida</taxon>
        <taxon>Blepharismidae</taxon>
        <taxon>Blepharisma</taxon>
    </lineage>
</organism>
<reference evidence="2" key="1">
    <citation type="submission" date="2021-09" db="EMBL/GenBank/DDBJ databases">
        <authorList>
            <consortium name="AG Swart"/>
            <person name="Singh M."/>
            <person name="Singh A."/>
            <person name="Seah K."/>
            <person name="Emmerich C."/>
        </authorList>
    </citation>
    <scope>NUCLEOTIDE SEQUENCE</scope>
    <source>
        <strain evidence="2">ATCC30299</strain>
    </source>
</reference>
<dbReference type="Pfam" id="PF05071">
    <property type="entry name" value="NDUFA12"/>
    <property type="match status" value="1"/>
</dbReference>
<dbReference type="InterPro" id="IPR007763">
    <property type="entry name" value="NDUFA12"/>
</dbReference>
<accession>A0AAU9J0U0</accession>
<evidence type="ECO:0000313" key="3">
    <source>
        <dbReference type="Proteomes" id="UP001162131"/>
    </source>
</evidence>
<proteinExistence type="inferred from homology"/>
<comment type="similarity">
    <text evidence="1">Belongs to the complex I NDUFA12 subunit family.</text>
</comment>
<evidence type="ECO:0000313" key="2">
    <source>
        <dbReference type="EMBL" id="CAG9318854.1"/>
    </source>
</evidence>
<dbReference type="Proteomes" id="UP001162131">
    <property type="component" value="Unassembled WGS sequence"/>
</dbReference>